<feature type="chain" id="PRO_5002434207" evidence="1">
    <location>
        <begin position="22"/>
        <end position="47"/>
    </location>
</feature>
<proteinExistence type="predicted"/>
<reference evidence="2" key="1">
    <citation type="submission" date="2014-11" db="EMBL/GenBank/DDBJ databases">
        <authorList>
            <person name="Amaro Gonzalez C."/>
        </authorList>
    </citation>
    <scope>NUCLEOTIDE SEQUENCE</scope>
</reference>
<evidence type="ECO:0000256" key="1">
    <source>
        <dbReference type="SAM" id="SignalP"/>
    </source>
</evidence>
<sequence length="47" mass="5204">MLTAAVPALIVVFSLLVSCQCRVDYETRWLDGWLAGVSLPDRWVPVG</sequence>
<dbReference type="EMBL" id="GBXM01027050">
    <property type="protein sequence ID" value="JAH81527.1"/>
    <property type="molecule type" value="Transcribed_RNA"/>
</dbReference>
<evidence type="ECO:0000313" key="2">
    <source>
        <dbReference type="EMBL" id="JAH81527.1"/>
    </source>
</evidence>
<reference evidence="2" key="2">
    <citation type="journal article" date="2015" name="Fish Shellfish Immunol.">
        <title>Early steps in the European eel (Anguilla anguilla)-Vibrio vulnificus interaction in the gills: Role of the RtxA13 toxin.</title>
        <authorList>
            <person name="Callol A."/>
            <person name="Pajuelo D."/>
            <person name="Ebbesson L."/>
            <person name="Teles M."/>
            <person name="MacKenzie S."/>
            <person name="Amaro C."/>
        </authorList>
    </citation>
    <scope>NUCLEOTIDE SEQUENCE</scope>
</reference>
<name>A0A0E9VU11_ANGAN</name>
<protein>
    <submittedName>
        <fullName evidence="2">Uncharacterized protein</fullName>
    </submittedName>
</protein>
<feature type="signal peptide" evidence="1">
    <location>
        <begin position="1"/>
        <end position="21"/>
    </location>
</feature>
<dbReference type="AlphaFoldDB" id="A0A0E9VU11"/>
<accession>A0A0E9VU11</accession>
<keyword evidence="1" id="KW-0732">Signal</keyword>
<organism evidence="2">
    <name type="scientific">Anguilla anguilla</name>
    <name type="common">European freshwater eel</name>
    <name type="synonym">Muraena anguilla</name>
    <dbReference type="NCBI Taxonomy" id="7936"/>
    <lineage>
        <taxon>Eukaryota</taxon>
        <taxon>Metazoa</taxon>
        <taxon>Chordata</taxon>
        <taxon>Craniata</taxon>
        <taxon>Vertebrata</taxon>
        <taxon>Euteleostomi</taxon>
        <taxon>Actinopterygii</taxon>
        <taxon>Neopterygii</taxon>
        <taxon>Teleostei</taxon>
        <taxon>Anguilliformes</taxon>
        <taxon>Anguillidae</taxon>
        <taxon>Anguilla</taxon>
    </lineage>
</organism>